<keyword evidence="2" id="KW-1185">Reference proteome</keyword>
<dbReference type="InterPro" id="IPR052709">
    <property type="entry name" value="Transposase-MT_Hybrid"/>
</dbReference>
<dbReference type="Proteomes" id="UP001148838">
    <property type="component" value="Unassembled WGS sequence"/>
</dbReference>
<evidence type="ECO:0000313" key="1">
    <source>
        <dbReference type="EMBL" id="KAJ4435858.1"/>
    </source>
</evidence>
<evidence type="ECO:0000313" key="2">
    <source>
        <dbReference type="Proteomes" id="UP001148838"/>
    </source>
</evidence>
<protein>
    <submittedName>
        <fullName evidence="1">Uncharacterized protein</fullName>
    </submittedName>
</protein>
<proteinExistence type="predicted"/>
<organism evidence="1 2">
    <name type="scientific">Periplaneta americana</name>
    <name type="common">American cockroach</name>
    <name type="synonym">Blatta americana</name>
    <dbReference type="NCBI Taxonomy" id="6978"/>
    <lineage>
        <taxon>Eukaryota</taxon>
        <taxon>Metazoa</taxon>
        <taxon>Ecdysozoa</taxon>
        <taxon>Arthropoda</taxon>
        <taxon>Hexapoda</taxon>
        <taxon>Insecta</taxon>
        <taxon>Pterygota</taxon>
        <taxon>Neoptera</taxon>
        <taxon>Polyneoptera</taxon>
        <taxon>Dictyoptera</taxon>
        <taxon>Blattodea</taxon>
        <taxon>Blattoidea</taxon>
        <taxon>Blattidae</taxon>
        <taxon>Blattinae</taxon>
        <taxon>Periplaneta</taxon>
    </lineage>
</organism>
<dbReference type="InterPro" id="IPR036397">
    <property type="entry name" value="RNaseH_sf"/>
</dbReference>
<accession>A0ABQ8SPI5</accession>
<gene>
    <name evidence="1" type="ORF">ANN_18477</name>
</gene>
<dbReference type="PANTHER" id="PTHR46060">
    <property type="entry name" value="MARINER MOS1 TRANSPOSASE-LIKE PROTEIN"/>
    <property type="match status" value="1"/>
</dbReference>
<dbReference type="Gene3D" id="3.30.420.10">
    <property type="entry name" value="Ribonuclease H-like superfamily/Ribonuclease H"/>
    <property type="match status" value="1"/>
</dbReference>
<comment type="caution">
    <text evidence="1">The sequence shown here is derived from an EMBL/GenBank/DDBJ whole genome shotgun (WGS) entry which is preliminary data.</text>
</comment>
<dbReference type="PANTHER" id="PTHR46060:SF3">
    <property type="entry name" value="PROTEIN GVQW3"/>
    <property type="match status" value="1"/>
</dbReference>
<reference evidence="1 2" key="1">
    <citation type="journal article" date="2022" name="Allergy">
        <title>Genome assembly and annotation of Periplaneta americana reveal a comprehensive cockroach allergen profile.</title>
        <authorList>
            <person name="Wang L."/>
            <person name="Xiong Q."/>
            <person name="Saelim N."/>
            <person name="Wang L."/>
            <person name="Nong W."/>
            <person name="Wan A.T."/>
            <person name="Shi M."/>
            <person name="Liu X."/>
            <person name="Cao Q."/>
            <person name="Hui J.H.L."/>
            <person name="Sookrung N."/>
            <person name="Leung T.F."/>
            <person name="Tungtrongchitr A."/>
            <person name="Tsui S.K.W."/>
        </authorList>
    </citation>
    <scope>NUCLEOTIDE SEQUENCE [LARGE SCALE GENOMIC DNA]</scope>
    <source>
        <strain evidence="1">PWHHKU_190912</strain>
    </source>
</reference>
<dbReference type="EMBL" id="JAJSOF020000023">
    <property type="protein sequence ID" value="KAJ4435858.1"/>
    <property type="molecule type" value="Genomic_DNA"/>
</dbReference>
<name>A0ABQ8SPI5_PERAM</name>
<sequence length="211" mass="23867">MLQFFDVFVMQFDEKDPICGTDNWVLHHDNTPAHRSLLVSKFLEQHKIPVLSQPSYSPDLAPADFYLFPKVKSLLKEQRFAKRCTEELRNVVKNLLFVAVFASGVIQPVKSPDFTTLKSNLDFIEHNFPVVPKTIKLLEASNEEMPAVLKLIEEMTRVIDQASSTPASNRVKHKLNSVLCKTLDMLYSVTKDMLAGRKSADTAGKKMVSIT</sequence>